<evidence type="ECO:0000313" key="2">
    <source>
        <dbReference type="Proteomes" id="UP000263273"/>
    </source>
</evidence>
<organism evidence="1 2">
    <name type="scientific">Syntrophomonas wolfei</name>
    <dbReference type="NCBI Taxonomy" id="863"/>
    <lineage>
        <taxon>Bacteria</taxon>
        <taxon>Bacillati</taxon>
        <taxon>Bacillota</taxon>
        <taxon>Clostridia</taxon>
        <taxon>Eubacteriales</taxon>
        <taxon>Syntrophomonadaceae</taxon>
        <taxon>Syntrophomonas</taxon>
    </lineage>
</organism>
<evidence type="ECO:0000313" key="1">
    <source>
        <dbReference type="EMBL" id="HBK52562.1"/>
    </source>
</evidence>
<reference evidence="1 2" key="1">
    <citation type="journal article" date="2018" name="Nat. Biotechnol.">
        <title>A standardized bacterial taxonomy based on genome phylogeny substantially revises the tree of life.</title>
        <authorList>
            <person name="Parks D.H."/>
            <person name="Chuvochina M."/>
            <person name="Waite D.W."/>
            <person name="Rinke C."/>
            <person name="Skarshewski A."/>
            <person name="Chaumeil P.A."/>
            <person name="Hugenholtz P."/>
        </authorList>
    </citation>
    <scope>NUCLEOTIDE SEQUENCE [LARGE SCALE GENOMIC DNA]</scope>
    <source>
        <strain evidence="1">UBA10948</strain>
    </source>
</reference>
<gene>
    <name evidence="1" type="ORF">DDZ44_01305</name>
</gene>
<proteinExistence type="predicted"/>
<dbReference type="STRING" id="378794.GCA_001570625_00396"/>
<accession>A0A354YWD3</accession>
<dbReference type="AlphaFoldDB" id="A0A354YWD3"/>
<comment type="caution">
    <text evidence="1">The sequence shown here is derived from an EMBL/GenBank/DDBJ whole genome shotgun (WGS) entry which is preliminary data.</text>
</comment>
<dbReference type="Proteomes" id="UP000263273">
    <property type="component" value="Unassembled WGS sequence"/>
</dbReference>
<name>A0A354YWD3_9FIRM</name>
<dbReference type="EMBL" id="DNZF01000031">
    <property type="protein sequence ID" value="HBK52562.1"/>
    <property type="molecule type" value="Genomic_DNA"/>
</dbReference>
<sequence length="88" mass="10095">MAKTSDLISNFYSISSPDKKWSMIKDFTRAKYSAGLFWEVKSLVKKAKSVARNRMLDPSVLEDIPAKDPHAEYAKKDALFKQRRGAQR</sequence>
<protein>
    <submittedName>
        <fullName evidence="1">Uncharacterized protein</fullName>
    </submittedName>
</protein>